<evidence type="ECO:0000259" key="6">
    <source>
        <dbReference type="PROSITE" id="PS50991"/>
    </source>
</evidence>
<dbReference type="AlphaFoldDB" id="A0A162TIQ8"/>
<dbReference type="Gene3D" id="3.20.20.70">
    <property type="entry name" value="Aldolase class I"/>
    <property type="match status" value="1"/>
</dbReference>
<dbReference type="PANTHER" id="PTHR43538">
    <property type="entry name" value="ALPHA-IPM SYNTHASE/HOMOCITRATE SYNTHASE"/>
    <property type="match status" value="1"/>
</dbReference>
<dbReference type="GO" id="GO:0009097">
    <property type="term" value="P:isoleucine biosynthetic process"/>
    <property type="evidence" value="ECO:0007669"/>
    <property type="project" value="UniProtKB-UniRule"/>
</dbReference>
<dbReference type="Gene3D" id="1.10.238.260">
    <property type="match status" value="1"/>
</dbReference>
<evidence type="ECO:0000256" key="1">
    <source>
        <dbReference type="ARBA" id="ARBA00004743"/>
    </source>
</evidence>
<comment type="pathway">
    <text evidence="1">Amino-acid biosynthesis; L-isoleucine biosynthesis; 2-oxobutanoate from pyruvate: step 1/3.</text>
</comment>
<dbReference type="InterPro" id="IPR005675">
    <property type="entry name" value="Citramal_synthase"/>
</dbReference>
<comment type="similarity">
    <text evidence="5">Belongs to the alpha-IPM synthase/homocitrate synthase family.</text>
</comment>
<dbReference type="RefSeq" id="WP_067560436.1">
    <property type="nucleotide sequence ID" value="NZ_LSUQ01000001.1"/>
</dbReference>
<name>A0A162TIQ8_9BACL</name>
<dbReference type="InterPro" id="IPR000891">
    <property type="entry name" value="PYR_CT"/>
</dbReference>
<evidence type="ECO:0000256" key="3">
    <source>
        <dbReference type="ARBA" id="ARBA00048263"/>
    </source>
</evidence>
<feature type="domain" description="Pyruvate carboxyltransferase" evidence="6">
    <location>
        <begin position="4"/>
        <end position="267"/>
    </location>
</feature>
<dbReference type="STRING" id="1765683.B2M26_09135"/>
<dbReference type="Pfam" id="PF00682">
    <property type="entry name" value="HMGL-like"/>
    <property type="match status" value="1"/>
</dbReference>
<dbReference type="UniPathway" id="UPA00047">
    <property type="reaction ID" value="UER00066"/>
</dbReference>
<dbReference type="EMBL" id="MWPS01000026">
    <property type="protein sequence ID" value="OPG15772.1"/>
    <property type="molecule type" value="Genomic_DNA"/>
</dbReference>
<evidence type="ECO:0000313" key="8">
    <source>
        <dbReference type="EMBL" id="OPG15772.1"/>
    </source>
</evidence>
<dbReference type="EC" id="2.3.3.21" evidence="4"/>
<evidence type="ECO:0000256" key="5">
    <source>
        <dbReference type="RuleBase" id="RU003523"/>
    </source>
</evidence>
<dbReference type="Proteomes" id="UP000077421">
    <property type="component" value="Unassembled WGS sequence"/>
</dbReference>
<dbReference type="CDD" id="cd07941">
    <property type="entry name" value="DRE_TIM_LeuA3"/>
    <property type="match status" value="1"/>
</dbReference>
<evidence type="ECO:0000313" key="9">
    <source>
        <dbReference type="Proteomes" id="UP000077421"/>
    </source>
</evidence>
<sequence>MNRVYVYDTTLRDGAQTEGVSFSVADKLDVVTRLDQLGVDYIEGGWPGSNAKDLEFFYRLKSLPLRHSRVVAFTSTRRKGQKIEQDEPMKMVLGTDLAHCAVVGKTWDFHVEKALQTDLLENLAMIRDTVRFLKDRDIEVLFDAEHFFDGYSNNSVYALEALYTAKNAGADWLILCDTNGGALPSAIARAVADVRANGLGPVGIHAHNDGGLAIANTLFAVDAGATQVQVTVNGLGERCGNADMCSVVPNLVHKMKHVCTMGEQGLRDLKSISEHLYTLTGIKPQAHQPYVGRSAFAHKAGIHVSAVMRDPKLYEHLAPDAVGNERRVLVSELSGASNIAFYLESRGVQATPAQIQEILGQVKLAEQKGYVLEHAPETLEWIVSRALFDNKGRAALHASAECHSVEHGMECHWQWLDKEEGRHETPGVGVGRTETEALFSAAGFAAQGVVLINAITTEIIHSDQSARCRVRVEFEALGRYGCFMGVGYDSLSASVDALTQMAELFHFRQADKTAETAV</sequence>
<dbReference type="Proteomes" id="UP000190229">
    <property type="component" value="Unassembled WGS sequence"/>
</dbReference>
<evidence type="ECO:0000256" key="4">
    <source>
        <dbReference type="NCBIfam" id="TIGR00977"/>
    </source>
</evidence>
<dbReference type="InterPro" id="IPR013785">
    <property type="entry name" value="Aldolase_TIM"/>
</dbReference>
<reference evidence="7 9" key="1">
    <citation type="submission" date="2016-02" db="EMBL/GenBank/DDBJ databases">
        <title>Draft genome sequence of Acidibacillus ferrooxidans SLC66.</title>
        <authorList>
            <person name="Oliveira G."/>
            <person name="Nancucheo I."/>
            <person name="Dall'Agnol H."/>
            <person name="Johnson B."/>
            <person name="Oliveira R."/>
            <person name="Nunes G.L."/>
            <person name="Tzotzos G."/>
            <person name="Orellana S.C."/>
            <person name="Salim A.C."/>
            <person name="Araujo F.M."/>
        </authorList>
    </citation>
    <scope>NUCLEOTIDE SEQUENCE [LARGE SCALE GENOMIC DNA]</scope>
    <source>
        <strain evidence="7 9">SLC66</strain>
    </source>
</reference>
<evidence type="ECO:0000256" key="2">
    <source>
        <dbReference type="ARBA" id="ARBA00022679"/>
    </source>
</evidence>
<dbReference type="InterPro" id="IPR002034">
    <property type="entry name" value="AIPM/Hcit_synth_CS"/>
</dbReference>
<evidence type="ECO:0000313" key="7">
    <source>
        <dbReference type="EMBL" id="OAG95391.1"/>
    </source>
</evidence>
<dbReference type="InterPro" id="IPR054691">
    <property type="entry name" value="LeuA/HCS_post-cat"/>
</dbReference>
<evidence type="ECO:0000313" key="10">
    <source>
        <dbReference type="Proteomes" id="UP000190229"/>
    </source>
</evidence>
<dbReference type="PROSITE" id="PS50991">
    <property type="entry name" value="PYR_CT"/>
    <property type="match status" value="1"/>
</dbReference>
<dbReference type="SUPFAM" id="SSF51569">
    <property type="entry name" value="Aldolase"/>
    <property type="match status" value="1"/>
</dbReference>
<dbReference type="NCBIfam" id="TIGR00977">
    <property type="entry name" value="citramal_synth"/>
    <property type="match status" value="1"/>
</dbReference>
<dbReference type="Pfam" id="PF22617">
    <property type="entry name" value="HCS_D2"/>
    <property type="match status" value="1"/>
</dbReference>
<gene>
    <name evidence="7" type="ORF">AYW79_00305</name>
    <name evidence="8" type="ORF">B2M26_09135</name>
</gene>
<dbReference type="PROSITE" id="PS00815">
    <property type="entry name" value="AIPM_HOMOCIT_SYNTH_1"/>
    <property type="match status" value="1"/>
</dbReference>
<keyword evidence="10" id="KW-1185">Reference proteome</keyword>
<dbReference type="OrthoDB" id="9804858at2"/>
<dbReference type="PANTHER" id="PTHR43538:SF1">
    <property type="entry name" value="(R)-CITRAMALATE SYNTHASE"/>
    <property type="match status" value="1"/>
</dbReference>
<protein>
    <recommendedName>
        <fullName evidence="4">Citramalate synthase</fullName>
        <ecNumber evidence="4">2.3.3.21</ecNumber>
    </recommendedName>
</protein>
<accession>A0A162TIQ8</accession>
<dbReference type="EMBL" id="LSUQ01000001">
    <property type="protein sequence ID" value="OAG95391.1"/>
    <property type="molecule type" value="Genomic_DNA"/>
</dbReference>
<dbReference type="PROSITE" id="PS00816">
    <property type="entry name" value="AIPM_HOMOCIT_SYNTH_2"/>
    <property type="match status" value="1"/>
</dbReference>
<dbReference type="GO" id="GO:0046912">
    <property type="term" value="F:acyltransferase activity, acyl groups converted into alkyl on transfer"/>
    <property type="evidence" value="ECO:0007669"/>
    <property type="project" value="InterPro"/>
</dbReference>
<proteinExistence type="inferred from homology"/>
<comment type="catalytic activity">
    <reaction evidence="3">
        <text>pyruvate + acetyl-CoA + H2O = (3R)-citramalate + CoA + H(+)</text>
        <dbReference type="Rhea" id="RHEA:19045"/>
        <dbReference type="ChEBI" id="CHEBI:15361"/>
        <dbReference type="ChEBI" id="CHEBI:15377"/>
        <dbReference type="ChEBI" id="CHEBI:15378"/>
        <dbReference type="ChEBI" id="CHEBI:30934"/>
        <dbReference type="ChEBI" id="CHEBI:57287"/>
        <dbReference type="ChEBI" id="CHEBI:57288"/>
        <dbReference type="EC" id="2.3.3.21"/>
    </reaction>
</comment>
<dbReference type="GO" id="GO:0043714">
    <property type="term" value="F:(R)-citramalate synthase activity"/>
    <property type="evidence" value="ECO:0007669"/>
    <property type="project" value="UniProtKB-UniRule"/>
</dbReference>
<keyword evidence="2 5" id="KW-0808">Transferase</keyword>
<comment type="caution">
    <text evidence="7">The sequence shown here is derived from an EMBL/GenBank/DDBJ whole genome shotgun (WGS) entry which is preliminary data.</text>
</comment>
<organism evidence="7 9">
    <name type="scientific">Ferroacidibacillus organovorans</name>
    <dbReference type="NCBI Taxonomy" id="1765683"/>
    <lineage>
        <taxon>Bacteria</taxon>
        <taxon>Bacillati</taxon>
        <taxon>Bacillota</taxon>
        <taxon>Bacilli</taxon>
        <taxon>Bacillales</taxon>
        <taxon>Alicyclobacillaceae</taxon>
        <taxon>Ferroacidibacillus</taxon>
    </lineage>
</organism>
<reference evidence="8 10" key="2">
    <citation type="submission" date="2017-02" db="EMBL/GenBank/DDBJ databases">
        <title>Draft genome of Acidibacillus ferrooxidans Huett2.</title>
        <authorList>
            <person name="Schopf S."/>
        </authorList>
    </citation>
    <scope>NUCLEOTIDE SEQUENCE [LARGE SCALE GENOMIC DNA]</scope>
    <source>
        <strain evidence="8 10">Huett2</strain>
    </source>
</reference>